<dbReference type="InterPro" id="IPR047296">
    <property type="entry name" value="GIY-YIG_UvrC_Cho"/>
</dbReference>
<dbReference type="Pfam" id="PF22920">
    <property type="entry name" value="UvrC_RNaseH"/>
    <property type="match status" value="1"/>
</dbReference>
<evidence type="ECO:0000259" key="7">
    <source>
        <dbReference type="PROSITE" id="PS50151"/>
    </source>
</evidence>
<dbReference type="EMBL" id="JBHTCO010000014">
    <property type="protein sequence ID" value="MFC7393712.1"/>
    <property type="molecule type" value="Genomic_DNA"/>
</dbReference>
<comment type="similarity">
    <text evidence="6">Belongs to the UvrC family.</text>
</comment>
<dbReference type="InterPro" id="IPR036876">
    <property type="entry name" value="UVR_dom_sf"/>
</dbReference>
<keyword evidence="5 6" id="KW-0234">DNA repair</keyword>
<dbReference type="InterPro" id="IPR050066">
    <property type="entry name" value="UvrABC_protein_C"/>
</dbReference>
<dbReference type="HAMAP" id="MF_00203">
    <property type="entry name" value="UvrC"/>
    <property type="match status" value="1"/>
</dbReference>
<dbReference type="SMART" id="SM00465">
    <property type="entry name" value="GIYc"/>
    <property type="match status" value="1"/>
</dbReference>
<dbReference type="PROSITE" id="PS50164">
    <property type="entry name" value="GIY_YIG"/>
    <property type="match status" value="1"/>
</dbReference>
<dbReference type="Pfam" id="PF14520">
    <property type="entry name" value="HHH_5"/>
    <property type="match status" value="1"/>
</dbReference>
<dbReference type="Pfam" id="PF08459">
    <property type="entry name" value="UvrC_RNaseH_dom"/>
    <property type="match status" value="1"/>
</dbReference>
<comment type="caution">
    <text evidence="10">The sequence shown here is derived from an EMBL/GenBank/DDBJ whole genome shotgun (WGS) entry which is preliminary data.</text>
</comment>
<dbReference type="NCBIfam" id="NF001824">
    <property type="entry name" value="PRK00558.1-5"/>
    <property type="match status" value="1"/>
</dbReference>
<sequence>MSTLKEKLDLLPAQPGCYLMKNQYGQIIYVGKAKNLKNRVRSYFTGSHDAKTQRLVSDICDFEYIVVSSEIESLILEMNLIKKHEPKYNVMLKDDKSYPYIKLTSEKHPRLIITRKVKKNSGKYFGPYPNATAASETKRLLDRLYPLRKCRTLPDRVCLYYHIGQCLAPCVNDISEETYKEMTDNIIRFLNGGHQDVKQDLEKKMAKAAEELNFEHAKELRDQIRHIETIMEKQNVLFGDLHDRDVFGYAIDKGWMCVQVFFIRQGKLIERDVSIFPFYQEPEEDLLTYIGQFYLHQNHLKPKEILIPQSINDQLVNQMLEVPVHQPKRGKKKELVEMAEKNAKIALKEKFALIERDESRTIRAVENLGKHLNIETPRRIETFDNSNIQGVHPVSAMVVFEDGKPNKKEYRKYNIKTVKGPDDVATMREVVRRRYSRVLKEKSPLPDLILIDGGKGQMSAAIDVLENELGLTIPVCGLVKDEKHRTSQLVMGETQEIIPLDRNSQEFYLLQRIQDEVHRFAITFHRQIRDKSMTKSILDDIQGIGPKRKQALLKHFGSIKKIREATVEDLINSGLPSNTAKKVKDYLDKN</sequence>
<dbReference type="InterPro" id="IPR010994">
    <property type="entry name" value="RuvA_2-like"/>
</dbReference>
<evidence type="ECO:0000259" key="9">
    <source>
        <dbReference type="PROSITE" id="PS50165"/>
    </source>
</evidence>
<dbReference type="PROSITE" id="PS50165">
    <property type="entry name" value="UVRC"/>
    <property type="match status" value="1"/>
</dbReference>
<evidence type="ECO:0000259" key="8">
    <source>
        <dbReference type="PROSITE" id="PS50164"/>
    </source>
</evidence>
<evidence type="ECO:0000256" key="6">
    <source>
        <dbReference type="HAMAP-Rule" id="MF_00203"/>
    </source>
</evidence>
<evidence type="ECO:0000313" key="10">
    <source>
        <dbReference type="EMBL" id="MFC7393712.1"/>
    </source>
</evidence>
<dbReference type="InterPro" id="IPR035901">
    <property type="entry name" value="GIY-YIG_endonuc_sf"/>
</dbReference>
<evidence type="ECO:0000256" key="4">
    <source>
        <dbReference type="ARBA" id="ARBA00022881"/>
    </source>
</evidence>
<dbReference type="Proteomes" id="UP001596505">
    <property type="component" value="Unassembled WGS sequence"/>
</dbReference>
<dbReference type="InterPro" id="IPR001162">
    <property type="entry name" value="UvrC_RNase_H_dom"/>
</dbReference>
<evidence type="ECO:0000256" key="3">
    <source>
        <dbReference type="ARBA" id="ARBA00022769"/>
    </source>
</evidence>
<comment type="subcellular location">
    <subcellularLocation>
        <location evidence="6">Cytoplasm</location>
    </subcellularLocation>
</comment>
<evidence type="ECO:0000313" key="11">
    <source>
        <dbReference type="Proteomes" id="UP001596505"/>
    </source>
</evidence>
<dbReference type="Pfam" id="PF01541">
    <property type="entry name" value="GIY-YIG"/>
    <property type="match status" value="1"/>
</dbReference>
<dbReference type="SUPFAM" id="SSF46600">
    <property type="entry name" value="C-terminal UvrC-binding domain of UvrB"/>
    <property type="match status" value="1"/>
</dbReference>
<evidence type="ECO:0000256" key="1">
    <source>
        <dbReference type="ARBA" id="ARBA00022490"/>
    </source>
</evidence>
<dbReference type="NCBIfam" id="TIGR00194">
    <property type="entry name" value="uvrC"/>
    <property type="match status" value="1"/>
</dbReference>
<keyword evidence="6" id="KW-0742">SOS response</keyword>
<evidence type="ECO:0000256" key="2">
    <source>
        <dbReference type="ARBA" id="ARBA00022763"/>
    </source>
</evidence>
<dbReference type="SUPFAM" id="SSF47781">
    <property type="entry name" value="RuvA domain 2-like"/>
    <property type="match status" value="1"/>
</dbReference>
<dbReference type="Pfam" id="PF02151">
    <property type="entry name" value="UVR"/>
    <property type="match status" value="1"/>
</dbReference>
<dbReference type="SUPFAM" id="SSF82771">
    <property type="entry name" value="GIY-YIG endonuclease"/>
    <property type="match status" value="1"/>
</dbReference>
<feature type="domain" description="UvrC family homology region profile" evidence="9">
    <location>
        <begin position="246"/>
        <end position="465"/>
    </location>
</feature>
<name>A0ABW2PYD7_9BACL</name>
<dbReference type="Gene3D" id="4.10.860.10">
    <property type="entry name" value="UVR domain"/>
    <property type="match status" value="1"/>
</dbReference>
<keyword evidence="3 6" id="KW-0228">DNA excision</keyword>
<dbReference type="Gene3D" id="3.40.1440.10">
    <property type="entry name" value="GIY-YIG endonuclease"/>
    <property type="match status" value="1"/>
</dbReference>
<gene>
    <name evidence="6 10" type="primary">uvrC</name>
    <name evidence="10" type="ORF">ACFQRG_12170</name>
</gene>
<accession>A0ABW2PYD7</accession>
<reference evidence="11" key="1">
    <citation type="journal article" date="2019" name="Int. J. Syst. Evol. Microbiol.">
        <title>The Global Catalogue of Microorganisms (GCM) 10K type strain sequencing project: providing services to taxonomists for standard genome sequencing and annotation.</title>
        <authorList>
            <consortium name="The Broad Institute Genomics Platform"/>
            <consortium name="The Broad Institute Genome Sequencing Center for Infectious Disease"/>
            <person name="Wu L."/>
            <person name="Ma J."/>
        </authorList>
    </citation>
    <scope>NUCLEOTIDE SEQUENCE [LARGE SCALE GENOMIC DNA]</scope>
    <source>
        <strain evidence="11">CGMCC 1.16305</strain>
    </source>
</reference>
<dbReference type="PANTHER" id="PTHR30562">
    <property type="entry name" value="UVRC/OXIDOREDUCTASE"/>
    <property type="match status" value="1"/>
</dbReference>
<feature type="domain" description="UVR" evidence="7">
    <location>
        <begin position="195"/>
        <end position="230"/>
    </location>
</feature>
<keyword evidence="1 6" id="KW-0963">Cytoplasm</keyword>
<dbReference type="InterPro" id="IPR000305">
    <property type="entry name" value="GIY-YIG_endonuc"/>
</dbReference>
<dbReference type="CDD" id="cd10434">
    <property type="entry name" value="GIY-YIG_UvrC_Cho"/>
    <property type="match status" value="1"/>
</dbReference>
<comment type="subunit">
    <text evidence="6">Interacts with UvrB in an incision complex.</text>
</comment>
<dbReference type="PANTHER" id="PTHR30562:SF1">
    <property type="entry name" value="UVRABC SYSTEM PROTEIN C"/>
    <property type="match status" value="1"/>
</dbReference>
<dbReference type="InterPro" id="IPR038476">
    <property type="entry name" value="UvrC_RNase_H_dom_sf"/>
</dbReference>
<dbReference type="Gene3D" id="1.10.150.20">
    <property type="entry name" value="5' to 3' exonuclease, C-terminal subdomain"/>
    <property type="match status" value="1"/>
</dbReference>
<dbReference type="InterPro" id="IPR004791">
    <property type="entry name" value="UvrC"/>
</dbReference>
<keyword evidence="2 6" id="KW-0227">DNA damage</keyword>
<feature type="domain" description="GIY-YIG" evidence="8">
    <location>
        <begin position="13"/>
        <end position="90"/>
    </location>
</feature>
<evidence type="ECO:0000256" key="5">
    <source>
        <dbReference type="ARBA" id="ARBA00023204"/>
    </source>
</evidence>
<dbReference type="Gene3D" id="3.30.420.340">
    <property type="entry name" value="UvrC, RNAse H endonuclease domain"/>
    <property type="match status" value="1"/>
</dbReference>
<comment type="function">
    <text evidence="6">The UvrABC repair system catalyzes the recognition and processing of DNA lesions. UvrC both incises the 5' and 3' sides of the lesion. The N-terminal half is responsible for the 3' incision and the C-terminal half is responsible for the 5' incision.</text>
</comment>
<dbReference type="RefSeq" id="WP_380966282.1">
    <property type="nucleotide sequence ID" value="NZ_JBHTCO010000014.1"/>
</dbReference>
<keyword evidence="11" id="KW-1185">Reference proteome</keyword>
<dbReference type="PROSITE" id="PS50151">
    <property type="entry name" value="UVR"/>
    <property type="match status" value="1"/>
</dbReference>
<protein>
    <recommendedName>
        <fullName evidence="6">UvrABC system protein C</fullName>
        <shortName evidence="6">Protein UvrC</shortName>
    </recommendedName>
    <alternativeName>
        <fullName evidence="6">Excinuclease ABC subunit C</fullName>
    </alternativeName>
</protein>
<keyword evidence="4 6" id="KW-0267">Excision nuclease</keyword>
<proteinExistence type="inferred from homology"/>
<dbReference type="InterPro" id="IPR001943">
    <property type="entry name" value="UVR_dom"/>
</dbReference>
<organism evidence="10 11">
    <name type="scientific">Scopulibacillus cellulosilyticus</name>
    <dbReference type="NCBI Taxonomy" id="2665665"/>
    <lineage>
        <taxon>Bacteria</taxon>
        <taxon>Bacillati</taxon>
        <taxon>Bacillota</taxon>
        <taxon>Bacilli</taxon>
        <taxon>Bacillales</taxon>
        <taxon>Sporolactobacillaceae</taxon>
        <taxon>Scopulibacillus</taxon>
    </lineage>
</organism>